<keyword evidence="3" id="KW-1185">Reference proteome</keyword>
<dbReference type="RefSeq" id="WP_141853809.1">
    <property type="nucleotide sequence ID" value="NZ_BAAAKA010000012.1"/>
</dbReference>
<feature type="transmembrane region" description="Helical" evidence="1">
    <location>
        <begin position="62"/>
        <end position="82"/>
    </location>
</feature>
<accession>A0A542EPW7</accession>
<proteinExistence type="predicted"/>
<dbReference type="OrthoDB" id="3824865at2"/>
<dbReference type="Proteomes" id="UP000316298">
    <property type="component" value="Unassembled WGS sequence"/>
</dbReference>
<comment type="caution">
    <text evidence="2">The sequence shown here is derived from an EMBL/GenBank/DDBJ whole genome shotgun (WGS) entry which is preliminary data.</text>
</comment>
<evidence type="ECO:0000256" key="1">
    <source>
        <dbReference type="SAM" id="Phobius"/>
    </source>
</evidence>
<name>A0A542EPW7_9ACTN</name>
<evidence type="ECO:0000313" key="3">
    <source>
        <dbReference type="Proteomes" id="UP000316298"/>
    </source>
</evidence>
<keyword evidence="1" id="KW-0472">Membrane</keyword>
<dbReference type="EMBL" id="VFMM01000001">
    <property type="protein sequence ID" value="TQJ17402.1"/>
    <property type="molecule type" value="Genomic_DNA"/>
</dbReference>
<sequence length="173" mass="20165">MAVMGERLPEAWMVEWHRNGRVEFPLRRWSFMQYPFLFLLGPALMTLSRLPDMLADDVGRFFGYLSIAVYAVVLIVLAYTLITQRPYLIVDRSGIRQGRRSIAWTDVGSIGLIRGPRPVRQLPVHPKNIWANDLLLTRQHVNDLQTFKTWLEELLEEQRRSETVEKADDASDR</sequence>
<keyword evidence="1" id="KW-1133">Transmembrane helix</keyword>
<reference evidence="2 3" key="1">
    <citation type="submission" date="2019-06" db="EMBL/GenBank/DDBJ databases">
        <title>Sequencing the genomes of 1000 actinobacteria strains.</title>
        <authorList>
            <person name="Klenk H.-P."/>
        </authorList>
    </citation>
    <scope>NUCLEOTIDE SEQUENCE [LARGE SCALE GENOMIC DNA]</scope>
    <source>
        <strain evidence="2 3">DSM 17305</strain>
    </source>
</reference>
<feature type="transmembrane region" description="Helical" evidence="1">
    <location>
        <begin position="31"/>
        <end position="50"/>
    </location>
</feature>
<gene>
    <name evidence="2" type="ORF">FB475_1520</name>
</gene>
<organism evidence="2 3">
    <name type="scientific">Kribbella jejuensis</name>
    <dbReference type="NCBI Taxonomy" id="236068"/>
    <lineage>
        <taxon>Bacteria</taxon>
        <taxon>Bacillati</taxon>
        <taxon>Actinomycetota</taxon>
        <taxon>Actinomycetes</taxon>
        <taxon>Propionibacteriales</taxon>
        <taxon>Kribbellaceae</taxon>
        <taxon>Kribbella</taxon>
    </lineage>
</organism>
<evidence type="ECO:0000313" key="2">
    <source>
        <dbReference type="EMBL" id="TQJ17402.1"/>
    </source>
</evidence>
<protein>
    <recommendedName>
        <fullName evidence="4">PH (Pleckstrin Homology) domain-containing protein</fullName>
    </recommendedName>
</protein>
<keyword evidence="1" id="KW-0812">Transmembrane</keyword>
<dbReference type="AlphaFoldDB" id="A0A542EPW7"/>
<evidence type="ECO:0008006" key="4">
    <source>
        <dbReference type="Google" id="ProtNLM"/>
    </source>
</evidence>